<dbReference type="EMBL" id="CAUWAG010000003">
    <property type="protein sequence ID" value="CAJ2500266.1"/>
    <property type="molecule type" value="Genomic_DNA"/>
</dbReference>
<evidence type="ECO:0000256" key="1">
    <source>
        <dbReference type="SAM" id="Phobius"/>
    </source>
</evidence>
<organism evidence="2 3">
    <name type="scientific">Anthostomella pinea</name>
    <dbReference type="NCBI Taxonomy" id="933095"/>
    <lineage>
        <taxon>Eukaryota</taxon>
        <taxon>Fungi</taxon>
        <taxon>Dikarya</taxon>
        <taxon>Ascomycota</taxon>
        <taxon>Pezizomycotina</taxon>
        <taxon>Sordariomycetes</taxon>
        <taxon>Xylariomycetidae</taxon>
        <taxon>Xylariales</taxon>
        <taxon>Xylariaceae</taxon>
        <taxon>Anthostomella</taxon>
    </lineage>
</organism>
<keyword evidence="3" id="KW-1185">Reference proteome</keyword>
<sequence>MASMTSHAYPVYTGTWTNWSRGSVLGARLTLTDDNANLLIAFFAFYITLVTSRLWAIACFVFHRSYSSPNPQDTLHHQRQVFLRTNPEPASGFLSLFELLFAWRGKARRVYRRLLPLITLAVLLAVGFAFATGYSSRVAVDHEVLLIGSGCGIVESQVGRSIEEFDSVLYPSVASEVETAANYAQQCYQPSSFATLSCDTLVQTSLNSTVDLNAPCPFDNSLCRHKDANIELDTGFLDSHEDFGINAPSSERFKYRKVVQCAPLATDGYTSKVNISDDRPYTGYHYGNSTVRDFNYTYGYSNDKVWEQYRANGIIFVESSPDSWYQATVLVNATSRAGTETVPVYIQAEAASPLGCTEQHQICNPNLSQEQGCTPLRGTLDIIDIALALYEDESAQTRLE</sequence>
<evidence type="ECO:0000313" key="3">
    <source>
        <dbReference type="Proteomes" id="UP001295740"/>
    </source>
</evidence>
<feature type="transmembrane region" description="Helical" evidence="1">
    <location>
        <begin position="114"/>
        <end position="134"/>
    </location>
</feature>
<evidence type="ECO:0000313" key="2">
    <source>
        <dbReference type="EMBL" id="CAJ2500266.1"/>
    </source>
</evidence>
<dbReference type="AlphaFoldDB" id="A0AAI8YCZ1"/>
<dbReference type="Proteomes" id="UP001295740">
    <property type="component" value="Unassembled WGS sequence"/>
</dbReference>
<keyword evidence="1" id="KW-0472">Membrane</keyword>
<gene>
    <name evidence="2" type="ORF">KHLLAP_LOCUS734</name>
</gene>
<keyword evidence="1" id="KW-1133">Transmembrane helix</keyword>
<accession>A0AAI8YCZ1</accession>
<name>A0AAI8YCZ1_9PEZI</name>
<feature type="transmembrane region" description="Helical" evidence="1">
    <location>
        <begin position="38"/>
        <end position="62"/>
    </location>
</feature>
<reference evidence="2" key="1">
    <citation type="submission" date="2023-10" db="EMBL/GenBank/DDBJ databases">
        <authorList>
            <person name="Hackl T."/>
        </authorList>
    </citation>
    <scope>NUCLEOTIDE SEQUENCE</scope>
</reference>
<comment type="caution">
    <text evidence="2">The sequence shown here is derived from an EMBL/GenBank/DDBJ whole genome shotgun (WGS) entry which is preliminary data.</text>
</comment>
<proteinExistence type="predicted"/>
<protein>
    <submittedName>
        <fullName evidence="2">Uu.00g031190.m01.CDS01</fullName>
    </submittedName>
</protein>
<keyword evidence="1" id="KW-0812">Transmembrane</keyword>